<dbReference type="Gene3D" id="1.10.10.60">
    <property type="entry name" value="Homeodomain-like"/>
    <property type="match status" value="2"/>
</dbReference>
<dbReference type="InterPro" id="IPR020449">
    <property type="entry name" value="Tscrpt_reg_AraC-type_HTH"/>
</dbReference>
<dbReference type="GO" id="GO:0003700">
    <property type="term" value="F:DNA-binding transcription factor activity"/>
    <property type="evidence" value="ECO:0007669"/>
    <property type="project" value="InterPro"/>
</dbReference>
<dbReference type="PANTHER" id="PTHR43280">
    <property type="entry name" value="ARAC-FAMILY TRANSCRIPTIONAL REGULATOR"/>
    <property type="match status" value="1"/>
</dbReference>
<reference evidence="5" key="2">
    <citation type="submission" date="2021-06" db="EMBL/GenBank/DDBJ databases">
        <authorList>
            <consortium name="NCBI Pathogen Detection Project"/>
        </authorList>
    </citation>
    <scope>NUCLEOTIDE SEQUENCE</scope>
    <source>
        <strain evidence="5">Clostridioides</strain>
    </source>
</reference>
<evidence type="ECO:0000259" key="4">
    <source>
        <dbReference type="PROSITE" id="PS01124"/>
    </source>
</evidence>
<keyword evidence="1" id="KW-0805">Transcription regulation</keyword>
<feature type="domain" description="HTH araC/xylS-type" evidence="4">
    <location>
        <begin position="248"/>
        <end position="345"/>
    </location>
</feature>
<keyword evidence="2" id="KW-0238">DNA-binding</keyword>
<dbReference type="SUPFAM" id="SSF46689">
    <property type="entry name" value="Homeodomain-like"/>
    <property type="match status" value="1"/>
</dbReference>
<comment type="caution">
    <text evidence="5">The sequence shown here is derived from an EMBL/GenBank/DDBJ whole genome shotgun (WGS) entry which is preliminary data.</text>
</comment>
<dbReference type="InterPro" id="IPR014710">
    <property type="entry name" value="RmlC-like_jellyroll"/>
</dbReference>
<dbReference type="PROSITE" id="PS00041">
    <property type="entry name" value="HTH_ARAC_FAMILY_1"/>
    <property type="match status" value="1"/>
</dbReference>
<keyword evidence="3" id="KW-0804">Transcription</keyword>
<evidence type="ECO:0000256" key="2">
    <source>
        <dbReference type="ARBA" id="ARBA00023125"/>
    </source>
</evidence>
<dbReference type="InterPro" id="IPR009057">
    <property type="entry name" value="Homeodomain-like_sf"/>
</dbReference>
<dbReference type="Pfam" id="PF07883">
    <property type="entry name" value="Cupin_2"/>
    <property type="match status" value="1"/>
</dbReference>
<dbReference type="PROSITE" id="PS01124">
    <property type="entry name" value="HTH_ARAC_FAMILY_2"/>
    <property type="match status" value="1"/>
</dbReference>
<organism evidence="5 6">
    <name type="scientific">Clostridioides difficile</name>
    <name type="common">Peptoclostridium difficile</name>
    <dbReference type="NCBI Taxonomy" id="1496"/>
    <lineage>
        <taxon>Bacteria</taxon>
        <taxon>Bacillati</taxon>
        <taxon>Bacillota</taxon>
        <taxon>Clostridia</taxon>
        <taxon>Peptostreptococcales</taxon>
        <taxon>Peptostreptococcaceae</taxon>
        <taxon>Clostridioides</taxon>
    </lineage>
</organism>
<dbReference type="PRINTS" id="PR00032">
    <property type="entry name" value="HTHARAC"/>
</dbReference>
<dbReference type="RefSeq" id="WP_003433047.1">
    <property type="nucleotide sequence ID" value="NZ_AP025558.1"/>
</dbReference>
<dbReference type="InterPro" id="IPR037923">
    <property type="entry name" value="HTH-like"/>
</dbReference>
<accession>A0A9P3YKT7</accession>
<reference evidence="5" key="1">
    <citation type="journal article" date="2018" name="Genome Biol.">
        <title>SKESA: strategic k-mer extension for scrupulous assemblies.</title>
        <authorList>
            <person name="Souvorov A."/>
            <person name="Agarwala R."/>
            <person name="Lipman D.J."/>
        </authorList>
    </citation>
    <scope>NUCLEOTIDE SEQUENCE</scope>
    <source>
        <strain evidence="5">Clostridioides</strain>
    </source>
</reference>
<name>A0A9P3YKT7_CLODI</name>
<dbReference type="InterPro" id="IPR018060">
    <property type="entry name" value="HTH_AraC"/>
</dbReference>
<dbReference type="InterPro" id="IPR013096">
    <property type="entry name" value="Cupin_2"/>
</dbReference>
<sequence>MSLTKLFQSLYIYNESELFYKNYYFAKQNPESLKLFIHNLNEDYIVNNNLIIPYIYNEKIPQFMKDETYFECSSKDNVILIKHNRYTPQFMHEHIFFEMIYVLSGKCHQIISHHSIHMKEGDICIVSPGVKHSIGVFDDSIIINVLIRRSTFEDAFFDFLRNNNLLSSFFLNSIYKNKHNDYILFHTNNDKSIEMSILEMFSEYSKQDRYYNNILNHLIMVFFAKLLRGYENSIEVPNMTKKDNLKNTHILTYIQDNYFDITLEELANEFHFSIPYCSKIIKEIAGCNFTQLLQRIRLERAESLLINTNISIADISNNVGYPNVEHFIRLFNKKYNMSPSKYRKNTSKI</sequence>
<evidence type="ECO:0000256" key="1">
    <source>
        <dbReference type="ARBA" id="ARBA00023015"/>
    </source>
</evidence>
<dbReference type="GO" id="GO:0043565">
    <property type="term" value="F:sequence-specific DNA binding"/>
    <property type="evidence" value="ECO:0007669"/>
    <property type="project" value="InterPro"/>
</dbReference>
<evidence type="ECO:0000256" key="3">
    <source>
        <dbReference type="ARBA" id="ARBA00023163"/>
    </source>
</evidence>
<dbReference type="Gene3D" id="2.60.120.10">
    <property type="entry name" value="Jelly Rolls"/>
    <property type="match status" value="1"/>
</dbReference>
<dbReference type="InterPro" id="IPR018062">
    <property type="entry name" value="HTH_AraC-typ_CS"/>
</dbReference>
<dbReference type="PANTHER" id="PTHR43280:SF28">
    <property type="entry name" value="HTH-TYPE TRANSCRIPTIONAL ACTIVATOR RHAS"/>
    <property type="match status" value="1"/>
</dbReference>
<protein>
    <submittedName>
        <fullName evidence="5">Helix-turn-helix domain-containing protein</fullName>
    </submittedName>
</protein>
<dbReference type="Proteomes" id="UP000879542">
    <property type="component" value="Unassembled WGS sequence"/>
</dbReference>
<evidence type="ECO:0000313" key="6">
    <source>
        <dbReference type="Proteomes" id="UP000879542"/>
    </source>
</evidence>
<dbReference type="AlphaFoldDB" id="A0A9P3YKT7"/>
<dbReference type="SMART" id="SM00342">
    <property type="entry name" value="HTH_ARAC"/>
    <property type="match status" value="1"/>
</dbReference>
<evidence type="ECO:0000313" key="5">
    <source>
        <dbReference type="EMBL" id="HBH2618352.1"/>
    </source>
</evidence>
<dbReference type="SUPFAM" id="SSF51215">
    <property type="entry name" value="Regulatory protein AraC"/>
    <property type="match status" value="1"/>
</dbReference>
<dbReference type="EMBL" id="DAEQIJ010000001">
    <property type="protein sequence ID" value="HBH2618352.1"/>
    <property type="molecule type" value="Genomic_DNA"/>
</dbReference>
<dbReference type="Pfam" id="PF12833">
    <property type="entry name" value="HTH_18"/>
    <property type="match status" value="1"/>
</dbReference>
<proteinExistence type="predicted"/>
<gene>
    <name evidence="5" type="ORF">KRQ00_000071</name>
</gene>